<evidence type="ECO:0000313" key="2">
    <source>
        <dbReference type="Proteomes" id="UP000448177"/>
    </source>
</evidence>
<dbReference type="Pfam" id="PF09960">
    <property type="entry name" value="DUF2194"/>
    <property type="match status" value="2"/>
</dbReference>
<gene>
    <name evidence="1" type="ORF">GMD21_11365</name>
</gene>
<dbReference type="AlphaFoldDB" id="A0A844KGQ6"/>
<dbReference type="Gene3D" id="3.40.50.880">
    <property type="match status" value="1"/>
</dbReference>
<keyword evidence="2" id="KW-1185">Reference proteome</keyword>
<accession>A0A844KGQ6</accession>
<dbReference type="Proteomes" id="UP000448177">
    <property type="component" value="Unassembled WGS sequence"/>
</dbReference>
<proteinExistence type="predicted"/>
<dbReference type="InterPro" id="IPR029062">
    <property type="entry name" value="Class_I_gatase-like"/>
</dbReference>
<protein>
    <submittedName>
        <fullName evidence="1">DUF2194 domain-containing protein</fullName>
    </submittedName>
</protein>
<evidence type="ECO:0000313" key="1">
    <source>
        <dbReference type="EMBL" id="MTR77258.1"/>
    </source>
</evidence>
<dbReference type="SUPFAM" id="SSF52317">
    <property type="entry name" value="Class I glutamine amidotransferase-like"/>
    <property type="match status" value="1"/>
</dbReference>
<dbReference type="InterPro" id="IPR011330">
    <property type="entry name" value="Glyco_hydro/deAcase_b/a-brl"/>
</dbReference>
<dbReference type="InterPro" id="IPR018695">
    <property type="entry name" value="DUF2194"/>
</dbReference>
<organism evidence="1 2">
    <name type="scientific">Mediterraneibacter faecis</name>
    <dbReference type="NCBI Taxonomy" id="592978"/>
    <lineage>
        <taxon>Bacteria</taxon>
        <taxon>Bacillati</taxon>
        <taxon>Bacillota</taxon>
        <taxon>Clostridia</taxon>
        <taxon>Lachnospirales</taxon>
        <taxon>Lachnospiraceae</taxon>
        <taxon>Mediterraneibacter</taxon>
    </lineage>
</organism>
<name>A0A844KGQ6_9FIRM</name>
<dbReference type="SUPFAM" id="SSF88713">
    <property type="entry name" value="Glycoside hydrolase/deacetylase"/>
    <property type="match status" value="1"/>
</dbReference>
<sequence>MLVILCVFMMMAVVLFAERSGIQYTEKNRKVAYLDREEVVTEQTAVKSLTKTCLVIRNSADEASEQAWTQFQQIFKDMKVGTDVVDLQSDSVIPDYDEYETVVVLLSDISPLKEKLLELCDWVSEGGNALFAMTLQKTAYTSIIEQKLGIISSGYENTVVDSIYFEPDFMLGGGQAYEITDPYDSAWSVQLSEQAKVHAQVEDENGQPVIWENQYGKGKFVVDNFGLYEKAVRGFYAASYSLLTDVGIYPVINGSAFYLDDFPSPVPNGDGTYVKRDYEMSISNFYMNVWWPDMLELASDHGIRYTGVMIENYGDATDGTIEKQKDTKRFEYFGNMLLHQGGELGYHGYNHQPLSLPNTDYGDVLPYDTWKNQSAMKKAVKELVRFGDKIFPSTSMSVYVPPSNVLSAEGRRMLAEDFPQIRTIASNYFTGEFAYVQEFEVAEDGIVEQPRIISGAIIDSYMKMAALSELNMHFVNSHFIHPDDLLDEDRGAALVWEKLKGNLSDYMDWLDDSAPSLRQLTGSELSGAIQRYGAVTFTKTVTDQEIRLELDNFYDEVYFMVRINEGTPGDVSGGKLTHLTGNLYLLKAKEPTVTIEKTE</sequence>
<dbReference type="GO" id="GO:0005975">
    <property type="term" value="P:carbohydrate metabolic process"/>
    <property type="evidence" value="ECO:0007669"/>
    <property type="project" value="InterPro"/>
</dbReference>
<dbReference type="CDD" id="cd10924">
    <property type="entry name" value="CE4_COG4878"/>
    <property type="match status" value="1"/>
</dbReference>
<comment type="caution">
    <text evidence="1">The sequence shown here is derived from an EMBL/GenBank/DDBJ whole genome shotgun (WGS) entry which is preliminary data.</text>
</comment>
<reference evidence="1 2" key="1">
    <citation type="journal article" date="2019" name="Nat. Med.">
        <title>A library of human gut bacterial isolates paired with longitudinal multiomics data enables mechanistic microbiome research.</title>
        <authorList>
            <person name="Poyet M."/>
            <person name="Groussin M."/>
            <person name="Gibbons S.M."/>
            <person name="Avila-Pacheco J."/>
            <person name="Jiang X."/>
            <person name="Kearney S.M."/>
            <person name="Perrotta A.R."/>
            <person name="Berdy B."/>
            <person name="Zhao S."/>
            <person name="Lieberman T.D."/>
            <person name="Swanson P.K."/>
            <person name="Smith M."/>
            <person name="Roesemann S."/>
            <person name="Alexander J.E."/>
            <person name="Rich S.A."/>
            <person name="Livny J."/>
            <person name="Vlamakis H."/>
            <person name="Clish C."/>
            <person name="Bullock K."/>
            <person name="Deik A."/>
            <person name="Scott J."/>
            <person name="Pierce K.A."/>
            <person name="Xavier R.J."/>
            <person name="Alm E.J."/>
        </authorList>
    </citation>
    <scope>NUCLEOTIDE SEQUENCE [LARGE SCALE GENOMIC DNA]</scope>
    <source>
        <strain evidence="1 2">BIOML-A1</strain>
    </source>
</reference>
<dbReference type="EMBL" id="WNAF01000007">
    <property type="protein sequence ID" value="MTR77258.1"/>
    <property type="molecule type" value="Genomic_DNA"/>
</dbReference>